<evidence type="ECO:0000256" key="1">
    <source>
        <dbReference type="SAM" id="Phobius"/>
    </source>
</evidence>
<name>A0AAD7XDM6_9APHY</name>
<protein>
    <submittedName>
        <fullName evidence="2">Uncharacterized protein</fullName>
    </submittedName>
</protein>
<sequence length="343" mass="37038">MLTLREAGILSTTFEAILYGYAVFMFTLAMWIMLRDRRQRHVNYALVGAGCALILLATAEMAVNITRIFEGFVTKGPFVPGGPEAWFSVVSDPTFVAKSVLYNVQTLILDAVVIYRTYVVWQSGLVVLLPCIGWCGLLAGSVGLNVALVNSSKHMGDVFAVQTGRWITAVYALTLGTNLSSTMLLAGRIWTVARRSAQYRSSNIFSPVLRVIIESGAIYSMTITAALISFVVKSNGVYVLLDMISPIISIVFNMLIIRMGIASDRSIFGASTNPGTWAATGVSVERSGGPPGVAVGMGMRRRPDGTYEMKDLKVEITQVIEDDSDYVVTGGPTGVRVGDPARP</sequence>
<organism evidence="2 3">
    <name type="scientific">Trametes cubensis</name>
    <dbReference type="NCBI Taxonomy" id="1111947"/>
    <lineage>
        <taxon>Eukaryota</taxon>
        <taxon>Fungi</taxon>
        <taxon>Dikarya</taxon>
        <taxon>Basidiomycota</taxon>
        <taxon>Agaricomycotina</taxon>
        <taxon>Agaricomycetes</taxon>
        <taxon>Polyporales</taxon>
        <taxon>Polyporaceae</taxon>
        <taxon>Trametes</taxon>
    </lineage>
</organism>
<keyword evidence="3" id="KW-1185">Reference proteome</keyword>
<feature type="transmembrane region" description="Helical" evidence="1">
    <location>
        <begin position="238"/>
        <end position="257"/>
    </location>
</feature>
<comment type="caution">
    <text evidence="2">The sequence shown here is derived from an EMBL/GenBank/DDBJ whole genome shotgun (WGS) entry which is preliminary data.</text>
</comment>
<keyword evidence="1" id="KW-0472">Membrane</keyword>
<gene>
    <name evidence="2" type="ORF">ONZ51_g764</name>
</gene>
<reference evidence="2" key="1">
    <citation type="submission" date="2022-11" db="EMBL/GenBank/DDBJ databases">
        <title>Genome Sequence of Cubamyces cubensis.</title>
        <authorList>
            <person name="Buettner E."/>
        </authorList>
    </citation>
    <scope>NUCLEOTIDE SEQUENCE</scope>
    <source>
        <strain evidence="2">MPL-01</strain>
    </source>
</reference>
<feature type="transmembrane region" description="Helical" evidence="1">
    <location>
        <begin position="169"/>
        <end position="190"/>
    </location>
</feature>
<evidence type="ECO:0000313" key="3">
    <source>
        <dbReference type="Proteomes" id="UP001215151"/>
    </source>
</evidence>
<dbReference type="AlphaFoldDB" id="A0AAD7XDM6"/>
<keyword evidence="1" id="KW-0812">Transmembrane</keyword>
<evidence type="ECO:0000313" key="2">
    <source>
        <dbReference type="EMBL" id="KAJ8497015.1"/>
    </source>
</evidence>
<proteinExistence type="predicted"/>
<feature type="transmembrane region" description="Helical" evidence="1">
    <location>
        <begin position="46"/>
        <end position="69"/>
    </location>
</feature>
<feature type="transmembrane region" description="Helical" evidence="1">
    <location>
        <begin position="16"/>
        <end position="34"/>
    </location>
</feature>
<dbReference type="EMBL" id="JAPEVG010000009">
    <property type="protein sequence ID" value="KAJ8497015.1"/>
    <property type="molecule type" value="Genomic_DNA"/>
</dbReference>
<accession>A0AAD7XDM6</accession>
<feature type="transmembrane region" description="Helical" evidence="1">
    <location>
        <begin position="211"/>
        <end position="232"/>
    </location>
</feature>
<feature type="transmembrane region" description="Helical" evidence="1">
    <location>
        <begin position="125"/>
        <end position="149"/>
    </location>
</feature>
<dbReference type="Proteomes" id="UP001215151">
    <property type="component" value="Unassembled WGS sequence"/>
</dbReference>
<keyword evidence="1" id="KW-1133">Transmembrane helix</keyword>